<dbReference type="Pfam" id="PF01924">
    <property type="entry name" value="HypD"/>
    <property type="match status" value="1"/>
</dbReference>
<accession>A0A1J5IH80</accession>
<dbReference type="InterPro" id="IPR042244">
    <property type="entry name" value="HypD_2_sf"/>
</dbReference>
<keyword evidence="3" id="KW-0408">Iron</keyword>
<protein>
    <submittedName>
        <fullName evidence="4">Hydrogenase formation protein HypD</fullName>
    </submittedName>
</protein>
<dbReference type="NCBIfam" id="TIGR00075">
    <property type="entry name" value="hypD"/>
    <property type="match status" value="1"/>
</dbReference>
<evidence type="ECO:0000256" key="1">
    <source>
        <dbReference type="ARBA" id="ARBA00007888"/>
    </source>
</evidence>
<dbReference type="Gene3D" id="6.10.20.100">
    <property type="match status" value="1"/>
</dbReference>
<comment type="similarity">
    <text evidence="1">Belongs to the HypD family.</text>
</comment>
<dbReference type="PANTHER" id="PTHR30149">
    <property type="entry name" value="HYDROGENASE PROTEIN ASSEMBLY PROTEIN HYPD"/>
    <property type="match status" value="1"/>
</dbReference>
<dbReference type="GO" id="GO:0051604">
    <property type="term" value="P:protein maturation"/>
    <property type="evidence" value="ECO:0007669"/>
    <property type="project" value="TreeGrafter"/>
</dbReference>
<reference evidence="4 5" key="1">
    <citation type="journal article" date="2016" name="Environ. Microbiol.">
        <title>Genomic resolution of a cold subsurface aquifer community provides metabolic insights for novel microbes adapted to high CO concentrations.</title>
        <authorList>
            <person name="Probst A.J."/>
            <person name="Castelle C.J."/>
            <person name="Singh A."/>
            <person name="Brown C.T."/>
            <person name="Anantharaman K."/>
            <person name="Sharon I."/>
            <person name="Hug L.A."/>
            <person name="Burstein D."/>
            <person name="Emerson J.B."/>
            <person name="Thomas B.C."/>
            <person name="Banfield J.F."/>
        </authorList>
    </citation>
    <scope>NUCLEOTIDE SEQUENCE [LARGE SCALE GENOMIC DNA]</scope>
    <source>
        <strain evidence="4">CG2_30_54_11</strain>
    </source>
</reference>
<dbReference type="STRING" id="1817892.AUK40_05040"/>
<dbReference type="Proteomes" id="UP000183245">
    <property type="component" value="Unassembled WGS sequence"/>
</dbReference>
<dbReference type="InterPro" id="IPR002780">
    <property type="entry name" value="Hyd_form_HypD"/>
</dbReference>
<dbReference type="GO" id="GO:0070025">
    <property type="term" value="F:carbon monoxide binding"/>
    <property type="evidence" value="ECO:0007669"/>
    <property type="project" value="TreeGrafter"/>
</dbReference>
<dbReference type="Gene3D" id="3.40.50.11750">
    <property type="entry name" value="HypD, alpha/beta domain 1"/>
    <property type="match status" value="2"/>
</dbReference>
<dbReference type="InterPro" id="IPR042243">
    <property type="entry name" value="HypD_1"/>
</dbReference>
<evidence type="ECO:0000256" key="2">
    <source>
        <dbReference type="ARBA" id="ARBA00022723"/>
    </source>
</evidence>
<dbReference type="GO" id="GO:0051539">
    <property type="term" value="F:4 iron, 4 sulfur cluster binding"/>
    <property type="evidence" value="ECO:0007669"/>
    <property type="project" value="TreeGrafter"/>
</dbReference>
<sequence>MKYLDEFRNAEVAKSLVDRIHAIPLTNEVKFMEVCGSHTMAISRSGIRRMLPNQVKLLSGPGCPVCVTAQEDIDIMLAFARVENVIVTTFGDMMRVPGTIGSLQVEKSNGADVRVVYSTLDALDIARANPEKRVVFLGVGFETTVPTIARSIEVAHDEDILNYSVFLRGKTIPIPMEVLASDPEIGLHGFLCPAHVSTIIGTKAYAGLVEKYHLPCVAAGFEPLDILQGVLMLLRQVSEGRAENENEYSRVATENGNPAALALMDSLFEPVDALWRGIGMIPATGLSIRSEFAQWDAEWIFAEEIKGIVEDLQIQQGSSTWQAMHKACQCGEVLKGKIIPPQCPLFAKACTPQNPVGPCMVSSEGSCAAYYRFER</sequence>
<evidence type="ECO:0000313" key="5">
    <source>
        <dbReference type="Proteomes" id="UP000183245"/>
    </source>
</evidence>
<dbReference type="PANTHER" id="PTHR30149:SF0">
    <property type="entry name" value="HYDROGENASE MATURATION FACTOR HYPD"/>
    <property type="match status" value="1"/>
</dbReference>
<dbReference type="PIRSF" id="PIRSF005622">
    <property type="entry name" value="Hydrgn_mat_hypD"/>
    <property type="match status" value="1"/>
</dbReference>
<comment type="caution">
    <text evidence="4">The sequence shown here is derived from an EMBL/GenBank/DDBJ whole genome shotgun (WGS) entry which is preliminary data.</text>
</comment>
<evidence type="ECO:0000256" key="3">
    <source>
        <dbReference type="ARBA" id="ARBA00023004"/>
    </source>
</evidence>
<gene>
    <name evidence="4" type="ORF">AUK40_05040</name>
</gene>
<dbReference type="AlphaFoldDB" id="A0A1J5IH80"/>
<dbReference type="GO" id="GO:0005506">
    <property type="term" value="F:iron ion binding"/>
    <property type="evidence" value="ECO:0007669"/>
    <property type="project" value="TreeGrafter"/>
</dbReference>
<keyword evidence="2" id="KW-0479">Metal-binding</keyword>
<organism evidence="4 5">
    <name type="scientific">Candidatus Wirthbacteria bacterium CG2_30_54_11</name>
    <dbReference type="NCBI Taxonomy" id="1817892"/>
    <lineage>
        <taxon>Bacteria</taxon>
        <taxon>Candidatus Wirthbacteria</taxon>
    </lineage>
</organism>
<proteinExistence type="inferred from homology"/>
<dbReference type="EMBL" id="MNZT01000086">
    <property type="protein sequence ID" value="OIP96420.1"/>
    <property type="molecule type" value="Genomic_DNA"/>
</dbReference>
<name>A0A1J5IH80_9BACT</name>
<evidence type="ECO:0000313" key="4">
    <source>
        <dbReference type="EMBL" id="OIP96420.1"/>
    </source>
</evidence>